<organism evidence="1 2">
    <name type="scientific">Mucilaginibacter lappiensis</name>
    <dbReference type="NCBI Taxonomy" id="354630"/>
    <lineage>
        <taxon>Bacteria</taxon>
        <taxon>Pseudomonadati</taxon>
        <taxon>Bacteroidota</taxon>
        <taxon>Sphingobacteriia</taxon>
        <taxon>Sphingobacteriales</taxon>
        <taxon>Sphingobacteriaceae</taxon>
        <taxon>Mucilaginibacter</taxon>
    </lineage>
</organism>
<dbReference type="AlphaFoldDB" id="A0A841J8G3"/>
<proteinExistence type="predicted"/>
<sequence>MDKENYHIDQKKMILETGNIVEFDFPIKETLVFDGKIIVLLDILENTKYNQNVFAIDFDGKTLWQIERTENLDKIGYCPFISIETENLKLVSFNWCGFKFTVDAKTGAVTERIFTK</sequence>
<name>A0A841J8G3_9SPHI</name>
<reference evidence="1 2" key="1">
    <citation type="submission" date="2020-08" db="EMBL/GenBank/DDBJ databases">
        <title>Genomic Encyclopedia of Type Strains, Phase IV (KMG-V): Genome sequencing to study the core and pangenomes of soil and plant-associated prokaryotes.</title>
        <authorList>
            <person name="Whitman W."/>
        </authorList>
    </citation>
    <scope>NUCLEOTIDE SEQUENCE [LARGE SCALE GENOMIC DNA]</scope>
    <source>
        <strain evidence="1 2">MP601</strain>
    </source>
</reference>
<dbReference type="InterPro" id="IPR058263">
    <property type="entry name" value="DUF7957"/>
</dbReference>
<accession>A0A841J8G3</accession>
<evidence type="ECO:0000313" key="1">
    <source>
        <dbReference type="EMBL" id="MBB6127004.1"/>
    </source>
</evidence>
<comment type="caution">
    <text evidence="1">The sequence shown here is derived from an EMBL/GenBank/DDBJ whole genome shotgun (WGS) entry which is preliminary data.</text>
</comment>
<dbReference type="Pfam" id="PF25857">
    <property type="entry name" value="DUF7957"/>
    <property type="match status" value="1"/>
</dbReference>
<protein>
    <submittedName>
        <fullName evidence="1">Uncharacterized protein</fullName>
    </submittedName>
</protein>
<dbReference type="Proteomes" id="UP000548326">
    <property type="component" value="Unassembled WGS sequence"/>
</dbReference>
<gene>
    <name evidence="1" type="ORF">HDF22_001110</name>
</gene>
<evidence type="ECO:0000313" key="2">
    <source>
        <dbReference type="Proteomes" id="UP000548326"/>
    </source>
</evidence>
<dbReference type="EMBL" id="JACHCA010000003">
    <property type="protein sequence ID" value="MBB6127004.1"/>
    <property type="molecule type" value="Genomic_DNA"/>
</dbReference>
<dbReference type="RefSeq" id="WP_183586195.1">
    <property type="nucleotide sequence ID" value="NZ_JACHCA010000003.1"/>
</dbReference>